<name>A0A9W9JAH5_9EURO</name>
<dbReference type="EMBL" id="JAPQKQ010000006">
    <property type="protein sequence ID" value="KAJ5193498.1"/>
    <property type="molecule type" value="Genomic_DNA"/>
</dbReference>
<dbReference type="OrthoDB" id="4329446at2759"/>
<proteinExistence type="predicted"/>
<reference evidence="2" key="1">
    <citation type="submission" date="2022-11" db="EMBL/GenBank/DDBJ databases">
        <authorList>
            <person name="Petersen C."/>
        </authorList>
    </citation>
    <scope>NUCLEOTIDE SEQUENCE</scope>
    <source>
        <strain evidence="2">IBT 20477</strain>
    </source>
</reference>
<protein>
    <submittedName>
        <fullName evidence="2">Uncharacterized protein</fullName>
    </submittedName>
</protein>
<gene>
    <name evidence="2" type="ORF">N7449_009640</name>
</gene>
<feature type="region of interest" description="Disordered" evidence="1">
    <location>
        <begin position="1"/>
        <end position="54"/>
    </location>
</feature>
<organism evidence="2 3">
    <name type="scientific">Penicillium cf. viridicatum</name>
    <dbReference type="NCBI Taxonomy" id="2972119"/>
    <lineage>
        <taxon>Eukaryota</taxon>
        <taxon>Fungi</taxon>
        <taxon>Dikarya</taxon>
        <taxon>Ascomycota</taxon>
        <taxon>Pezizomycotina</taxon>
        <taxon>Eurotiomycetes</taxon>
        <taxon>Eurotiomycetidae</taxon>
        <taxon>Eurotiales</taxon>
        <taxon>Aspergillaceae</taxon>
        <taxon>Penicillium</taxon>
    </lineage>
</organism>
<sequence length="469" mass="52415">MNRPRRAAAAKPQGHYAATTSPTKKRKASDTASASARKKGKEKSQPQVDGMGLPIPVPAPATVPIPIITPKPLDPAVLALDLNKSYEGKITPPTRPKRQPRWQQPAANPIMFIEDTPIGWNSDEPDLDPEDLNAQIARCRERISDNIITREFDLRLRTLLLEQQSRDAMMALEPAGLSWPVVQRLQTLQGTLGWLQSQNDKYELVANVTNIMAAYRSGQLRWNPGLVTYWSRGTQLCHPRPFRWDEFDIINAQYAGHTGFWVEGLEGPGPGPQMSQWIATPYPGKGIFCSYMKICVQIPDATFQAGGGAFMPLLPSMPVDLTFMDDTGASVMQINQSDLQHLINCNRDPQQNDPPLPPLLGVMPLVVANGTIDHLICRRFEINMWDSTTRTYMSLLWHPVQVVIFDDTNTQAQTRLNGPWARHRMYSASAPDGSSYTYFSDVHPASSLIVPTVNPAQIPPSYQTFQYYQ</sequence>
<reference evidence="2" key="2">
    <citation type="journal article" date="2023" name="IMA Fungus">
        <title>Comparative genomic study of the Penicillium genus elucidates a diverse pangenome and 15 lateral gene transfer events.</title>
        <authorList>
            <person name="Petersen C."/>
            <person name="Sorensen T."/>
            <person name="Nielsen M.R."/>
            <person name="Sondergaard T.E."/>
            <person name="Sorensen J.L."/>
            <person name="Fitzpatrick D.A."/>
            <person name="Frisvad J.C."/>
            <person name="Nielsen K.L."/>
        </authorList>
    </citation>
    <scope>NUCLEOTIDE SEQUENCE</scope>
    <source>
        <strain evidence="2">IBT 20477</strain>
    </source>
</reference>
<keyword evidence="3" id="KW-1185">Reference proteome</keyword>
<evidence type="ECO:0000313" key="2">
    <source>
        <dbReference type="EMBL" id="KAJ5193498.1"/>
    </source>
</evidence>
<evidence type="ECO:0000256" key="1">
    <source>
        <dbReference type="SAM" id="MobiDB-lite"/>
    </source>
</evidence>
<evidence type="ECO:0000313" key="3">
    <source>
        <dbReference type="Proteomes" id="UP001150942"/>
    </source>
</evidence>
<accession>A0A9W9JAH5</accession>
<dbReference type="AlphaFoldDB" id="A0A9W9JAH5"/>
<dbReference type="Proteomes" id="UP001150942">
    <property type="component" value="Unassembled WGS sequence"/>
</dbReference>
<comment type="caution">
    <text evidence="2">The sequence shown here is derived from an EMBL/GenBank/DDBJ whole genome shotgun (WGS) entry which is preliminary data.</text>
</comment>